<comment type="similarity">
    <text evidence="5">Belongs to the SAT4 family.</text>
</comment>
<name>A0ABR2XX67_9PEZI</name>
<evidence type="ECO:0000259" key="8">
    <source>
        <dbReference type="Pfam" id="PF20684"/>
    </source>
</evidence>
<accession>A0ABR2XX67</accession>
<dbReference type="InterPro" id="IPR049326">
    <property type="entry name" value="Rhodopsin_dom_fungi"/>
</dbReference>
<organism evidence="9 10">
    <name type="scientific">Seiridium cardinale</name>
    <dbReference type="NCBI Taxonomy" id="138064"/>
    <lineage>
        <taxon>Eukaryota</taxon>
        <taxon>Fungi</taxon>
        <taxon>Dikarya</taxon>
        <taxon>Ascomycota</taxon>
        <taxon>Pezizomycotina</taxon>
        <taxon>Sordariomycetes</taxon>
        <taxon>Xylariomycetidae</taxon>
        <taxon>Amphisphaeriales</taxon>
        <taxon>Sporocadaceae</taxon>
        <taxon>Seiridium</taxon>
    </lineage>
</organism>
<feature type="transmembrane region" description="Helical" evidence="7">
    <location>
        <begin position="257"/>
        <end position="279"/>
    </location>
</feature>
<gene>
    <name evidence="9" type="ORF">SCAR479_05211</name>
</gene>
<keyword evidence="4 7" id="KW-0472">Membrane</keyword>
<dbReference type="Pfam" id="PF20684">
    <property type="entry name" value="Fung_rhodopsin"/>
    <property type="match status" value="1"/>
</dbReference>
<keyword evidence="3 7" id="KW-1133">Transmembrane helix</keyword>
<evidence type="ECO:0000313" key="10">
    <source>
        <dbReference type="Proteomes" id="UP001465668"/>
    </source>
</evidence>
<feature type="transmembrane region" description="Helical" evidence="7">
    <location>
        <begin position="60"/>
        <end position="86"/>
    </location>
</feature>
<proteinExistence type="inferred from homology"/>
<keyword evidence="10" id="KW-1185">Reference proteome</keyword>
<dbReference type="EMBL" id="JARVKM010000017">
    <property type="protein sequence ID" value="KAK9778241.1"/>
    <property type="molecule type" value="Genomic_DNA"/>
</dbReference>
<dbReference type="InterPro" id="IPR052337">
    <property type="entry name" value="SAT4-like"/>
</dbReference>
<evidence type="ECO:0000256" key="5">
    <source>
        <dbReference type="ARBA" id="ARBA00038359"/>
    </source>
</evidence>
<dbReference type="Proteomes" id="UP001465668">
    <property type="component" value="Unassembled WGS sequence"/>
</dbReference>
<feature type="transmembrane region" description="Helical" evidence="7">
    <location>
        <begin position="140"/>
        <end position="161"/>
    </location>
</feature>
<dbReference type="PANTHER" id="PTHR33048">
    <property type="entry name" value="PTH11-LIKE INTEGRAL MEMBRANE PROTEIN (AFU_ORTHOLOGUE AFUA_5G11245)"/>
    <property type="match status" value="1"/>
</dbReference>
<evidence type="ECO:0000256" key="2">
    <source>
        <dbReference type="ARBA" id="ARBA00022692"/>
    </source>
</evidence>
<evidence type="ECO:0000313" key="9">
    <source>
        <dbReference type="EMBL" id="KAK9778241.1"/>
    </source>
</evidence>
<comment type="subcellular location">
    <subcellularLocation>
        <location evidence="1">Membrane</location>
        <topology evidence="1">Multi-pass membrane protein</topology>
    </subcellularLocation>
</comment>
<feature type="domain" description="Rhodopsin" evidence="8">
    <location>
        <begin position="44"/>
        <end position="283"/>
    </location>
</feature>
<feature type="transmembrane region" description="Helical" evidence="7">
    <location>
        <begin position="221"/>
        <end position="241"/>
    </location>
</feature>
<reference evidence="9 10" key="1">
    <citation type="submission" date="2024-02" db="EMBL/GenBank/DDBJ databases">
        <title>First draft genome assembly of two strains of Seiridium cardinale.</title>
        <authorList>
            <person name="Emiliani G."/>
            <person name="Scali E."/>
        </authorList>
    </citation>
    <scope>NUCLEOTIDE SEQUENCE [LARGE SCALE GENOMIC DNA]</scope>
    <source>
        <strain evidence="9 10">BM-138-000479</strain>
    </source>
</reference>
<keyword evidence="2 7" id="KW-0812">Transmembrane</keyword>
<feature type="transmembrane region" description="Helical" evidence="7">
    <location>
        <begin position="26"/>
        <end position="48"/>
    </location>
</feature>
<dbReference type="PANTHER" id="PTHR33048:SF129">
    <property type="entry name" value="INTEGRAL MEMBRANE PROTEIN-RELATED"/>
    <property type="match status" value="1"/>
</dbReference>
<evidence type="ECO:0000256" key="1">
    <source>
        <dbReference type="ARBA" id="ARBA00004141"/>
    </source>
</evidence>
<feature type="transmembrane region" description="Helical" evidence="7">
    <location>
        <begin position="106"/>
        <end position="128"/>
    </location>
</feature>
<evidence type="ECO:0000256" key="3">
    <source>
        <dbReference type="ARBA" id="ARBA00022989"/>
    </source>
</evidence>
<feature type="compositionally biased region" description="Basic and acidic residues" evidence="6">
    <location>
        <begin position="387"/>
        <end position="407"/>
    </location>
</feature>
<evidence type="ECO:0000256" key="4">
    <source>
        <dbReference type="ARBA" id="ARBA00023136"/>
    </source>
</evidence>
<feature type="region of interest" description="Disordered" evidence="6">
    <location>
        <begin position="363"/>
        <end position="423"/>
    </location>
</feature>
<evidence type="ECO:0000256" key="7">
    <source>
        <dbReference type="SAM" id="Phobius"/>
    </source>
</evidence>
<protein>
    <recommendedName>
        <fullName evidence="8">Rhodopsin domain-containing protein</fullName>
    </recommendedName>
</protein>
<evidence type="ECO:0000256" key="6">
    <source>
        <dbReference type="SAM" id="MobiDB-lite"/>
    </source>
</evidence>
<sequence>MRFPPADVIATWPHPNYENPVNRGPALMVIELTILPLALICLGLRLYVRIRMVRQTWWDDWLMVAGAFFCCGVTISVILATQLYGWNIHIWDLTYTQMVQGRKVSIAGQTIFVFASGLPKLSILASYLRIAMPGSWLWRLTWVSIILVGAAILAFLLILWLQCSPPSSYWNLLTVSRDCIPEAPPLMGQTICTVLTDFLVYVLPMPTLWKLQLPLTQRISLMVLFGFGGIVVVAGCLRTYYTHHVELETYDVTWEGFYLWVWAAVEVNLGIICGCAPALKPLLFPSMTSNGTGYNGQSSTLNTIGSSANQWRRRRNVMRSKIVGDHDDGYFDLESLKPDKRNLQSAYSSATTARHLGDAVEKFNESQESLGLPREHPSSPRTLSTAHDGHHFDFIRQQREANRDRHLNTTSWIDIGSDDDKSP</sequence>
<comment type="caution">
    <text evidence="9">The sequence shown here is derived from an EMBL/GenBank/DDBJ whole genome shotgun (WGS) entry which is preliminary data.</text>
</comment>